<gene>
    <name evidence="2" type="ORF">BSYN_11490</name>
</gene>
<name>A0ABM8IA25_9BACE</name>
<feature type="domain" description="DUF2007" evidence="1">
    <location>
        <begin position="9"/>
        <end position="67"/>
    </location>
</feature>
<organism evidence="2 3">
    <name type="scientific">Bacteroides sedimenti</name>
    <dbReference type="NCBI Taxonomy" id="2136147"/>
    <lineage>
        <taxon>Bacteria</taxon>
        <taxon>Pseudomonadati</taxon>
        <taxon>Bacteroidota</taxon>
        <taxon>Bacteroidia</taxon>
        <taxon>Bacteroidales</taxon>
        <taxon>Bacteroidaceae</taxon>
        <taxon>Bacteroides</taxon>
    </lineage>
</organism>
<dbReference type="Gene3D" id="3.30.70.790">
    <property type="entry name" value="UreE, C-terminal domain"/>
    <property type="match status" value="1"/>
</dbReference>
<dbReference type="SUPFAM" id="SSF54913">
    <property type="entry name" value="GlnB-like"/>
    <property type="match status" value="1"/>
</dbReference>
<reference evidence="2 3" key="1">
    <citation type="submission" date="2023-04" db="EMBL/GenBank/DDBJ databases">
        <title>Draft genome sequence of acteroides sedimenti strain YN3PY1.</title>
        <authorList>
            <person name="Yoshida N."/>
        </authorList>
    </citation>
    <scope>NUCLEOTIDE SEQUENCE [LARGE SCALE GENOMIC DNA]</scope>
    <source>
        <strain evidence="2 3">YN3PY1</strain>
    </source>
</reference>
<keyword evidence="3" id="KW-1185">Reference proteome</keyword>
<dbReference type="RefSeq" id="WP_353334089.1">
    <property type="nucleotide sequence ID" value="NZ_AP028055.1"/>
</dbReference>
<dbReference type="Pfam" id="PF09413">
    <property type="entry name" value="DUF2007"/>
    <property type="match status" value="1"/>
</dbReference>
<proteinExistence type="predicted"/>
<evidence type="ECO:0000313" key="2">
    <source>
        <dbReference type="EMBL" id="BEG98884.1"/>
    </source>
</evidence>
<evidence type="ECO:0000313" key="3">
    <source>
        <dbReference type="Proteomes" id="UP001496674"/>
    </source>
</evidence>
<evidence type="ECO:0000259" key="1">
    <source>
        <dbReference type="Pfam" id="PF09413"/>
    </source>
</evidence>
<dbReference type="InterPro" id="IPR018551">
    <property type="entry name" value="DUF2007"/>
</dbReference>
<sequence length="74" mass="8309">MKTVLLSALENSFQASVLRDVLSNEGIESFLRNETLSGILGNIPNFQIEIYVFEDDYEKASEILKNAFPQLVGE</sequence>
<accession>A0ABM8IA25</accession>
<protein>
    <recommendedName>
        <fullName evidence="1">DUF2007 domain-containing protein</fullName>
    </recommendedName>
</protein>
<dbReference type="InterPro" id="IPR011322">
    <property type="entry name" value="N-reg_PII-like_a/b"/>
</dbReference>
<dbReference type="Proteomes" id="UP001496674">
    <property type="component" value="Chromosome"/>
</dbReference>
<dbReference type="EMBL" id="AP028055">
    <property type="protein sequence ID" value="BEG98884.1"/>
    <property type="molecule type" value="Genomic_DNA"/>
</dbReference>